<comment type="similarity">
    <text evidence="1 4">Belongs to the D-isomer specific 2-hydroxyacid dehydrogenase family.</text>
</comment>
<name>A0ABY1SCN4_9FLAO</name>
<dbReference type="PANTHER" id="PTHR43761:SF1">
    <property type="entry name" value="D-ISOMER SPECIFIC 2-HYDROXYACID DEHYDROGENASE CATALYTIC DOMAIN-CONTAINING PROTEIN-RELATED"/>
    <property type="match status" value="1"/>
</dbReference>
<dbReference type="PROSITE" id="PS00670">
    <property type="entry name" value="D_2_HYDROXYACID_DH_2"/>
    <property type="match status" value="1"/>
</dbReference>
<keyword evidence="2 4" id="KW-0560">Oxidoreductase</keyword>
<dbReference type="Proteomes" id="UP000198337">
    <property type="component" value="Unassembled WGS sequence"/>
</dbReference>
<feature type="domain" description="D-isomer specific 2-hydroxyacid dehydrogenase catalytic" evidence="5">
    <location>
        <begin position="23"/>
        <end position="329"/>
    </location>
</feature>
<keyword evidence="8" id="KW-1185">Reference proteome</keyword>
<sequence length="338" mass="37180">MISVDTNPKTPRFTINQMNRKNILLLETVAEDAMNMLENASDMNILTGFDEASLKHQIENNAIDAIITRGKGLVRDSFMEQLPNLKVISRCGVGLDNIDVSSATKRGIKVVNAPNSNADTIAEHTIALLLMLQRNLYNAVTMVKENRWGDRGTYVGDETNSKTLGIIGMGNIGKKVAHIAKALGMNVIYWSSKKEDVPFSFVEFKQLLTTSDAISLHLPLTSKTEKLIDSAAFSLMKTNALLINTARGGIIDQKELFKSLQSHSIAGFAADVLAEEPPVENDPLLQLKNVLITAHLGSLTKTTYTKMCTMTVQNTLAILRSEAPMKNCVFNKKELDNN</sequence>
<dbReference type="InterPro" id="IPR006140">
    <property type="entry name" value="D-isomer_DH_NAD-bd"/>
</dbReference>
<evidence type="ECO:0000256" key="2">
    <source>
        <dbReference type="ARBA" id="ARBA00023002"/>
    </source>
</evidence>
<evidence type="ECO:0000259" key="6">
    <source>
        <dbReference type="Pfam" id="PF02826"/>
    </source>
</evidence>
<reference evidence="7 8" key="1">
    <citation type="submission" date="2017-06" db="EMBL/GenBank/DDBJ databases">
        <authorList>
            <person name="Varghese N."/>
            <person name="Submissions S."/>
        </authorList>
    </citation>
    <scope>NUCLEOTIDE SEQUENCE [LARGE SCALE GENOMIC DNA]</scope>
    <source>
        <strain evidence="7 8">DSM 19840</strain>
    </source>
</reference>
<dbReference type="InterPro" id="IPR029753">
    <property type="entry name" value="D-isomer_DH_CS"/>
</dbReference>
<protein>
    <submittedName>
        <fullName evidence="7">D-3-phosphoglycerate dehydrogenase</fullName>
    </submittedName>
</protein>
<evidence type="ECO:0000256" key="3">
    <source>
        <dbReference type="ARBA" id="ARBA00023027"/>
    </source>
</evidence>
<dbReference type="PROSITE" id="PS00065">
    <property type="entry name" value="D_2_HYDROXYACID_DH_1"/>
    <property type="match status" value="1"/>
</dbReference>
<dbReference type="Gene3D" id="3.40.50.720">
    <property type="entry name" value="NAD(P)-binding Rossmann-like Domain"/>
    <property type="match status" value="2"/>
</dbReference>
<dbReference type="PANTHER" id="PTHR43761">
    <property type="entry name" value="D-ISOMER SPECIFIC 2-HYDROXYACID DEHYDROGENASE FAMILY PROTEIN (AFU_ORTHOLOGUE AFUA_1G13630)"/>
    <property type="match status" value="1"/>
</dbReference>
<comment type="caution">
    <text evidence="7">The sequence shown here is derived from an EMBL/GenBank/DDBJ whole genome shotgun (WGS) entry which is preliminary data.</text>
</comment>
<dbReference type="PROSITE" id="PS00671">
    <property type="entry name" value="D_2_HYDROXYACID_DH_3"/>
    <property type="match status" value="1"/>
</dbReference>
<dbReference type="SUPFAM" id="SSF51735">
    <property type="entry name" value="NAD(P)-binding Rossmann-fold domains"/>
    <property type="match status" value="1"/>
</dbReference>
<feature type="domain" description="D-isomer specific 2-hydroxyacid dehydrogenase NAD-binding" evidence="6">
    <location>
        <begin position="126"/>
        <end position="297"/>
    </location>
</feature>
<dbReference type="InterPro" id="IPR006139">
    <property type="entry name" value="D-isomer_2_OHA_DH_cat_dom"/>
</dbReference>
<dbReference type="Pfam" id="PF00389">
    <property type="entry name" value="2-Hacid_dh"/>
    <property type="match status" value="1"/>
</dbReference>
<gene>
    <name evidence="7" type="ORF">SAMN04488009_0537</name>
</gene>
<dbReference type="CDD" id="cd12173">
    <property type="entry name" value="PGDH_4"/>
    <property type="match status" value="1"/>
</dbReference>
<evidence type="ECO:0000313" key="8">
    <source>
        <dbReference type="Proteomes" id="UP000198337"/>
    </source>
</evidence>
<dbReference type="InterPro" id="IPR029752">
    <property type="entry name" value="D-isomer_DH_CS1"/>
</dbReference>
<dbReference type="InterPro" id="IPR050418">
    <property type="entry name" value="D-iso_2-hydroxyacid_DH_PdxB"/>
</dbReference>
<dbReference type="SUPFAM" id="SSF52283">
    <property type="entry name" value="Formate/glycerate dehydrogenase catalytic domain-like"/>
    <property type="match status" value="1"/>
</dbReference>
<keyword evidence="3" id="KW-0520">NAD</keyword>
<accession>A0ABY1SCN4</accession>
<dbReference type="Pfam" id="PF02826">
    <property type="entry name" value="2-Hacid_dh_C"/>
    <property type="match status" value="1"/>
</dbReference>
<organism evidence="7 8">
    <name type="scientific">Maribacter sedimenticola</name>
    <dbReference type="NCBI Taxonomy" id="228956"/>
    <lineage>
        <taxon>Bacteria</taxon>
        <taxon>Pseudomonadati</taxon>
        <taxon>Bacteroidota</taxon>
        <taxon>Flavobacteriia</taxon>
        <taxon>Flavobacteriales</taxon>
        <taxon>Flavobacteriaceae</taxon>
        <taxon>Maribacter</taxon>
    </lineage>
</organism>
<dbReference type="InterPro" id="IPR036291">
    <property type="entry name" value="NAD(P)-bd_dom_sf"/>
</dbReference>
<evidence type="ECO:0000256" key="1">
    <source>
        <dbReference type="ARBA" id="ARBA00005854"/>
    </source>
</evidence>
<dbReference type="EMBL" id="FZNV01000001">
    <property type="protein sequence ID" value="SNR26686.1"/>
    <property type="molecule type" value="Genomic_DNA"/>
</dbReference>
<evidence type="ECO:0000259" key="5">
    <source>
        <dbReference type="Pfam" id="PF00389"/>
    </source>
</evidence>
<proteinExistence type="inferred from homology"/>
<evidence type="ECO:0000313" key="7">
    <source>
        <dbReference type="EMBL" id="SNR26686.1"/>
    </source>
</evidence>
<evidence type="ECO:0000256" key="4">
    <source>
        <dbReference type="RuleBase" id="RU003719"/>
    </source>
</evidence>